<gene>
    <name evidence="1" type="ORF">ACFQ4C_30075</name>
</gene>
<name>A0ABW3QCL1_9BACT</name>
<accession>A0ABW3QCL1</accession>
<dbReference type="EMBL" id="JBHTLP010000045">
    <property type="protein sequence ID" value="MFD1145412.1"/>
    <property type="molecule type" value="Genomic_DNA"/>
</dbReference>
<organism evidence="1 2">
    <name type="scientific">Larkinella insperata</name>
    <dbReference type="NCBI Taxonomy" id="332158"/>
    <lineage>
        <taxon>Bacteria</taxon>
        <taxon>Pseudomonadati</taxon>
        <taxon>Bacteroidota</taxon>
        <taxon>Cytophagia</taxon>
        <taxon>Cytophagales</taxon>
        <taxon>Spirosomataceae</taxon>
        <taxon>Larkinella</taxon>
    </lineage>
</organism>
<dbReference type="RefSeq" id="WP_379885724.1">
    <property type="nucleotide sequence ID" value="NZ_JBHTLP010000045.1"/>
</dbReference>
<evidence type="ECO:0000313" key="2">
    <source>
        <dbReference type="Proteomes" id="UP001597116"/>
    </source>
</evidence>
<sequence length="240" mass="27729">MTLFYDSNFPSYTKGGFERKYGLIVSDEFLQCAEKQLRKDFITKTGLKPGRHVSTALPSELTYIIGQVSSISYLIYIAHNWNPVKICWQSKSGTIYGLTDPQIQCDDLLFWFEGLNPIEYHKQLHPNEKLPFQLKNLRIELVVERLMLDPTICIHFTREDPILRAAIIQQVDMLVCKWNKKGDKDQSDHSQGVIHNWRVESEDKNELILTFDLGSADIKVLKKLVELFNAQESIQKVIIG</sequence>
<evidence type="ECO:0000313" key="1">
    <source>
        <dbReference type="EMBL" id="MFD1145412.1"/>
    </source>
</evidence>
<proteinExistence type="predicted"/>
<reference evidence="2" key="1">
    <citation type="journal article" date="2019" name="Int. J. Syst. Evol. Microbiol.">
        <title>The Global Catalogue of Microorganisms (GCM) 10K type strain sequencing project: providing services to taxonomists for standard genome sequencing and annotation.</title>
        <authorList>
            <consortium name="The Broad Institute Genomics Platform"/>
            <consortium name="The Broad Institute Genome Sequencing Center for Infectious Disease"/>
            <person name="Wu L."/>
            <person name="Ma J."/>
        </authorList>
    </citation>
    <scope>NUCLEOTIDE SEQUENCE [LARGE SCALE GENOMIC DNA]</scope>
    <source>
        <strain evidence="2">CCUG 55608</strain>
    </source>
</reference>
<keyword evidence="2" id="KW-1185">Reference proteome</keyword>
<comment type="caution">
    <text evidence="1">The sequence shown here is derived from an EMBL/GenBank/DDBJ whole genome shotgun (WGS) entry which is preliminary data.</text>
</comment>
<dbReference type="Proteomes" id="UP001597116">
    <property type="component" value="Unassembled WGS sequence"/>
</dbReference>
<protein>
    <submittedName>
        <fullName evidence="1">Uncharacterized protein</fullName>
    </submittedName>
</protein>